<organism evidence="2 3">
    <name type="scientific">Streptomyces erythrogriseus</name>
    <dbReference type="NCBI Taxonomy" id="284027"/>
    <lineage>
        <taxon>Bacteria</taxon>
        <taxon>Bacillati</taxon>
        <taxon>Actinomycetota</taxon>
        <taxon>Actinomycetes</taxon>
        <taxon>Kitasatosporales</taxon>
        <taxon>Streptomycetaceae</taxon>
        <taxon>Streptomyces</taxon>
        <taxon>Streptomyces griseoincarnatus group</taxon>
    </lineage>
</organism>
<dbReference type="Proteomes" id="UP001501423">
    <property type="component" value="Unassembled WGS sequence"/>
</dbReference>
<reference evidence="3" key="1">
    <citation type="journal article" date="2019" name="Int. J. Syst. Evol. Microbiol.">
        <title>The Global Catalogue of Microorganisms (GCM) 10K type strain sequencing project: providing services to taxonomists for standard genome sequencing and annotation.</title>
        <authorList>
            <consortium name="The Broad Institute Genomics Platform"/>
            <consortium name="The Broad Institute Genome Sequencing Center for Infectious Disease"/>
            <person name="Wu L."/>
            <person name="Ma J."/>
        </authorList>
    </citation>
    <scope>NUCLEOTIDE SEQUENCE [LARGE SCALE GENOMIC DNA]</scope>
    <source>
        <strain evidence="3">JCM 9650</strain>
    </source>
</reference>
<accession>A0ABN3XHN2</accession>
<evidence type="ECO:0000313" key="3">
    <source>
        <dbReference type="Proteomes" id="UP001501423"/>
    </source>
</evidence>
<name>A0ABN3XHN2_9ACTN</name>
<feature type="compositionally biased region" description="Low complexity" evidence="1">
    <location>
        <begin position="20"/>
        <end position="38"/>
    </location>
</feature>
<comment type="caution">
    <text evidence="2">The sequence shown here is derived from an EMBL/GenBank/DDBJ whole genome shotgun (WGS) entry which is preliminary data.</text>
</comment>
<feature type="region of interest" description="Disordered" evidence="1">
    <location>
        <begin position="1"/>
        <end position="54"/>
    </location>
</feature>
<gene>
    <name evidence="2" type="ORF">GCM10010478_63610</name>
</gene>
<dbReference type="EMBL" id="BAAAVA010000137">
    <property type="protein sequence ID" value="GAA2954800.1"/>
    <property type="molecule type" value="Genomic_DNA"/>
</dbReference>
<evidence type="ECO:0000256" key="1">
    <source>
        <dbReference type="SAM" id="MobiDB-lite"/>
    </source>
</evidence>
<protein>
    <submittedName>
        <fullName evidence="2">Uncharacterized protein</fullName>
    </submittedName>
</protein>
<proteinExistence type="predicted"/>
<keyword evidence="3" id="KW-1185">Reference proteome</keyword>
<evidence type="ECO:0000313" key="2">
    <source>
        <dbReference type="EMBL" id="GAA2954800.1"/>
    </source>
</evidence>
<sequence>MPSAESAAPETGAEQPHVVPAPEAEGTEAAAPESTGGEVEFEAASPAESVPRGSRFTEQVIAVLARNPHVALRARDVAEALGRDENAGSINAVRSTLDRLVATSRARRAGKGLYQAPAD</sequence>